<dbReference type="InterPro" id="IPR005490">
    <property type="entry name" value="LD_TPept_cat_dom"/>
</dbReference>
<keyword evidence="6 7" id="KW-0961">Cell wall biogenesis/degradation</keyword>
<dbReference type="GO" id="GO:0004180">
    <property type="term" value="F:carboxypeptidase activity"/>
    <property type="evidence" value="ECO:0007669"/>
    <property type="project" value="UniProtKB-ARBA"/>
</dbReference>
<dbReference type="AlphaFoldDB" id="A0A2V2LIC6"/>
<dbReference type="Pfam" id="PF03734">
    <property type="entry name" value="YkuD"/>
    <property type="match status" value="1"/>
</dbReference>
<evidence type="ECO:0000256" key="6">
    <source>
        <dbReference type="ARBA" id="ARBA00023316"/>
    </source>
</evidence>
<dbReference type="PANTHER" id="PTHR36699:SF1">
    <property type="entry name" value="L,D-TRANSPEPTIDASE YAFK-RELATED"/>
    <property type="match status" value="1"/>
</dbReference>
<dbReference type="PROSITE" id="PS51257">
    <property type="entry name" value="PROKAR_LIPOPROTEIN"/>
    <property type="match status" value="1"/>
</dbReference>
<keyword evidence="5 7" id="KW-0573">Peptidoglycan synthesis</keyword>
<dbReference type="OrthoDB" id="9809748at2"/>
<proteinExistence type="inferred from homology"/>
<evidence type="ECO:0000256" key="4">
    <source>
        <dbReference type="ARBA" id="ARBA00022960"/>
    </source>
</evidence>
<dbReference type="Gene3D" id="2.40.440.10">
    <property type="entry name" value="L,D-transpeptidase catalytic domain-like"/>
    <property type="match status" value="1"/>
</dbReference>
<feature type="signal peptide" evidence="8">
    <location>
        <begin position="1"/>
        <end position="23"/>
    </location>
</feature>
<evidence type="ECO:0000256" key="1">
    <source>
        <dbReference type="ARBA" id="ARBA00004752"/>
    </source>
</evidence>
<dbReference type="GO" id="GO:0008360">
    <property type="term" value="P:regulation of cell shape"/>
    <property type="evidence" value="ECO:0007669"/>
    <property type="project" value="UniProtKB-UniRule"/>
</dbReference>
<protein>
    <recommendedName>
        <fullName evidence="9">L,D-TPase catalytic domain-containing protein</fullName>
    </recommendedName>
</protein>
<feature type="active site" description="Proton donor/acceptor" evidence="7">
    <location>
        <position position="126"/>
    </location>
</feature>
<comment type="similarity">
    <text evidence="2">Belongs to the YkuD family.</text>
</comment>
<dbReference type="RefSeq" id="WP_109812122.1">
    <property type="nucleotide sequence ID" value="NZ_QGKU01000039.1"/>
</dbReference>
<evidence type="ECO:0000256" key="3">
    <source>
        <dbReference type="ARBA" id="ARBA00022679"/>
    </source>
</evidence>
<keyword evidence="4 7" id="KW-0133">Cell shape</keyword>
<organism evidence="10 11">
    <name type="scientific">Meridianimarinicoccus roseus</name>
    <dbReference type="NCBI Taxonomy" id="2072018"/>
    <lineage>
        <taxon>Bacteria</taxon>
        <taxon>Pseudomonadati</taxon>
        <taxon>Pseudomonadota</taxon>
        <taxon>Alphaproteobacteria</taxon>
        <taxon>Rhodobacterales</taxon>
        <taxon>Paracoccaceae</taxon>
        <taxon>Meridianimarinicoccus</taxon>
    </lineage>
</organism>
<evidence type="ECO:0000313" key="11">
    <source>
        <dbReference type="Proteomes" id="UP000245680"/>
    </source>
</evidence>
<dbReference type="PANTHER" id="PTHR36699">
    <property type="entry name" value="LD-TRANSPEPTIDASE"/>
    <property type="match status" value="1"/>
</dbReference>
<evidence type="ECO:0000256" key="7">
    <source>
        <dbReference type="PROSITE-ProRule" id="PRU01373"/>
    </source>
</evidence>
<name>A0A2V2LIC6_9RHOB</name>
<dbReference type="InterPro" id="IPR038063">
    <property type="entry name" value="Transpep_catalytic_dom"/>
</dbReference>
<feature type="chain" id="PRO_5016113188" description="L,D-TPase catalytic domain-containing protein" evidence="8">
    <location>
        <begin position="24"/>
        <end position="167"/>
    </location>
</feature>
<dbReference type="PROSITE" id="PS52029">
    <property type="entry name" value="LD_TPASE"/>
    <property type="match status" value="1"/>
</dbReference>
<dbReference type="SUPFAM" id="SSF141523">
    <property type="entry name" value="L,D-transpeptidase catalytic domain-like"/>
    <property type="match status" value="1"/>
</dbReference>
<keyword evidence="8" id="KW-0732">Signal</keyword>
<dbReference type="GO" id="GO:0009252">
    <property type="term" value="P:peptidoglycan biosynthetic process"/>
    <property type="evidence" value="ECO:0007669"/>
    <property type="project" value="UniProtKB-UniPathway"/>
</dbReference>
<keyword evidence="11" id="KW-1185">Reference proteome</keyword>
<evidence type="ECO:0000256" key="5">
    <source>
        <dbReference type="ARBA" id="ARBA00022984"/>
    </source>
</evidence>
<evidence type="ECO:0000256" key="8">
    <source>
        <dbReference type="SAM" id="SignalP"/>
    </source>
</evidence>
<dbReference type="UniPathway" id="UPA00219"/>
<accession>A0A2V2LIC6</accession>
<keyword evidence="3" id="KW-0808">Transferase</keyword>
<evidence type="ECO:0000259" key="9">
    <source>
        <dbReference type="PROSITE" id="PS52029"/>
    </source>
</evidence>
<reference evidence="10 11" key="1">
    <citation type="submission" date="2018-05" db="EMBL/GenBank/DDBJ databases">
        <title>Rhodobacteraceae gen. nov., sp. nov. isolated from sea water.</title>
        <authorList>
            <person name="Ren Y."/>
        </authorList>
    </citation>
    <scope>NUCLEOTIDE SEQUENCE [LARGE SCALE GENOMIC DNA]</scope>
    <source>
        <strain evidence="10 11">TG-679</strain>
    </source>
</reference>
<dbReference type="GO" id="GO:0071555">
    <property type="term" value="P:cell wall organization"/>
    <property type="evidence" value="ECO:0007669"/>
    <property type="project" value="UniProtKB-UniRule"/>
</dbReference>
<feature type="active site" description="Nucleophile" evidence="7">
    <location>
        <position position="142"/>
    </location>
</feature>
<gene>
    <name evidence="10" type="ORF">DKT77_12925</name>
</gene>
<sequence length="167" mass="18092">MRALSLLLLMLSLAGLASCGRPADPKFLNYDGPEITQLHVAKERRKLYLISGTDVVASYTVDLGFTPEGHKRQSGDGRTPEGLYFIDRRNPNSAYHLSIGISYPNRADIAAARAAGVEPGGDIFIHGASRNPGDGRDWTAGCIAVTDEEMEQIYAMVRDGTPIMITP</sequence>
<dbReference type="EMBL" id="QGKU01000039">
    <property type="protein sequence ID" value="PWR02169.1"/>
    <property type="molecule type" value="Genomic_DNA"/>
</dbReference>
<dbReference type="Proteomes" id="UP000245680">
    <property type="component" value="Unassembled WGS sequence"/>
</dbReference>
<dbReference type="GO" id="GO:0016740">
    <property type="term" value="F:transferase activity"/>
    <property type="evidence" value="ECO:0007669"/>
    <property type="project" value="UniProtKB-KW"/>
</dbReference>
<feature type="domain" description="L,D-TPase catalytic" evidence="9">
    <location>
        <begin position="36"/>
        <end position="166"/>
    </location>
</feature>
<evidence type="ECO:0000256" key="2">
    <source>
        <dbReference type="ARBA" id="ARBA00005992"/>
    </source>
</evidence>
<evidence type="ECO:0000313" key="10">
    <source>
        <dbReference type="EMBL" id="PWR02169.1"/>
    </source>
</evidence>
<comment type="pathway">
    <text evidence="1 7">Cell wall biogenesis; peptidoglycan biosynthesis.</text>
</comment>
<dbReference type="CDD" id="cd16913">
    <property type="entry name" value="YkuD_like"/>
    <property type="match status" value="1"/>
</dbReference>
<comment type="caution">
    <text evidence="10">The sequence shown here is derived from an EMBL/GenBank/DDBJ whole genome shotgun (WGS) entry which is preliminary data.</text>
</comment>